<feature type="compositionally biased region" description="Polar residues" evidence="2">
    <location>
        <begin position="11"/>
        <end position="21"/>
    </location>
</feature>
<feature type="region of interest" description="Disordered" evidence="2">
    <location>
        <begin position="1"/>
        <end position="51"/>
    </location>
</feature>
<gene>
    <name evidence="3" type="ORF">LAQU0_S06e05974g</name>
</gene>
<evidence type="ECO:0000256" key="2">
    <source>
        <dbReference type="SAM" id="MobiDB-lite"/>
    </source>
</evidence>
<protein>
    <submittedName>
        <fullName evidence="3">LAQU0S06e05974g1_1</fullName>
    </submittedName>
</protein>
<reference evidence="4" key="1">
    <citation type="submission" date="2015-10" db="EMBL/GenBank/DDBJ databases">
        <authorList>
            <person name="Devillers H."/>
        </authorList>
    </citation>
    <scope>NUCLEOTIDE SEQUENCE [LARGE SCALE GENOMIC DNA]</scope>
</reference>
<name>A0A0P1KSE9_9SACH</name>
<organism evidence="3 4">
    <name type="scientific">Lachancea quebecensis</name>
    <dbReference type="NCBI Taxonomy" id="1654605"/>
    <lineage>
        <taxon>Eukaryota</taxon>
        <taxon>Fungi</taxon>
        <taxon>Dikarya</taxon>
        <taxon>Ascomycota</taxon>
        <taxon>Saccharomycotina</taxon>
        <taxon>Saccharomycetes</taxon>
        <taxon>Saccharomycetales</taxon>
        <taxon>Saccharomycetaceae</taxon>
        <taxon>Lachancea</taxon>
    </lineage>
</organism>
<accession>A0A0P1KSE9</accession>
<feature type="coiled-coil region" evidence="1">
    <location>
        <begin position="342"/>
        <end position="374"/>
    </location>
</feature>
<keyword evidence="1" id="KW-0175">Coiled coil</keyword>
<evidence type="ECO:0000313" key="4">
    <source>
        <dbReference type="Proteomes" id="UP000236544"/>
    </source>
</evidence>
<dbReference type="EMBL" id="LN890530">
    <property type="protein sequence ID" value="CUS22786.1"/>
    <property type="molecule type" value="Genomic_DNA"/>
</dbReference>
<dbReference type="Proteomes" id="UP000236544">
    <property type="component" value="Unassembled WGS sequence"/>
</dbReference>
<evidence type="ECO:0000313" key="3">
    <source>
        <dbReference type="EMBL" id="CUS22786.1"/>
    </source>
</evidence>
<keyword evidence="4" id="KW-1185">Reference proteome</keyword>
<dbReference type="AlphaFoldDB" id="A0A0P1KSE9"/>
<dbReference type="OrthoDB" id="4033174at2759"/>
<evidence type="ECO:0000256" key="1">
    <source>
        <dbReference type="SAM" id="Coils"/>
    </source>
</evidence>
<sequence>MSGDVEESDRTLTTQSPSTVENPDPPPSPSLQENPAEINPDDVGTQSGPLCHTRHLAGSGAQIAMEQNELFLEYFHCTIISDDLSTIRDPKRANMKMAKVIRELIKNKKYKSSEDGKNYKLKWDNSSTFYLLKYCYEIGPFLGYESLKSKALGKIEQSSLMSLKWSCIWFNLLLSIEFENYVISTKGQLKSRFKYLLECAHPKIFTVTTGDERNPFAFTGDEKANNMLESLARLKNDAEAPRSEIQKLEVERQINKRNVGWAICNNSITNVVENLDASESESSLSVIDDVNRPNRRRIKRKRAPEPPWNLPLVNHIRNSPCETSLITDQLNLALTISITQSVEDMKRKDQELDIQQERLEMERQRQKMDLKCQEMGLRRQEMDLKLWEMKLDSC</sequence>
<proteinExistence type="predicted"/>